<keyword evidence="2" id="KW-1185">Reference proteome</keyword>
<dbReference type="EMBL" id="BGPR01000896">
    <property type="protein sequence ID" value="GBM39435.1"/>
    <property type="molecule type" value="Genomic_DNA"/>
</dbReference>
<evidence type="ECO:0000313" key="2">
    <source>
        <dbReference type="Proteomes" id="UP000499080"/>
    </source>
</evidence>
<comment type="caution">
    <text evidence="1">The sequence shown here is derived from an EMBL/GenBank/DDBJ whole genome shotgun (WGS) entry which is preliminary data.</text>
</comment>
<dbReference type="Proteomes" id="UP000499080">
    <property type="component" value="Unassembled WGS sequence"/>
</dbReference>
<organism evidence="1 2">
    <name type="scientific">Araneus ventricosus</name>
    <name type="common">Orbweaver spider</name>
    <name type="synonym">Epeira ventricosa</name>
    <dbReference type="NCBI Taxonomy" id="182803"/>
    <lineage>
        <taxon>Eukaryota</taxon>
        <taxon>Metazoa</taxon>
        <taxon>Ecdysozoa</taxon>
        <taxon>Arthropoda</taxon>
        <taxon>Chelicerata</taxon>
        <taxon>Arachnida</taxon>
        <taxon>Araneae</taxon>
        <taxon>Araneomorphae</taxon>
        <taxon>Entelegynae</taxon>
        <taxon>Araneoidea</taxon>
        <taxon>Araneidae</taxon>
        <taxon>Araneus</taxon>
    </lineage>
</organism>
<name>A0A4Y2FGF4_ARAVE</name>
<proteinExistence type="predicted"/>
<protein>
    <submittedName>
        <fullName evidence="1">Uncharacterized protein</fullName>
    </submittedName>
</protein>
<dbReference type="AlphaFoldDB" id="A0A4Y2FGF4"/>
<evidence type="ECO:0000313" key="1">
    <source>
        <dbReference type="EMBL" id="GBM39435.1"/>
    </source>
</evidence>
<gene>
    <name evidence="1" type="ORF">AVEN_126317_1</name>
</gene>
<sequence>MSIGLLICILETLPHPTQRAWATAYLPLQYFKSYSEKHMYQVSSKSPSLSFGLFVTCILETLPDPAPRDWARAYLPLQYFKSANEEPVYQVSLKLD</sequence>
<reference evidence="1 2" key="1">
    <citation type="journal article" date="2019" name="Sci. Rep.">
        <title>Orb-weaving spider Araneus ventricosus genome elucidates the spidroin gene catalogue.</title>
        <authorList>
            <person name="Kono N."/>
            <person name="Nakamura H."/>
            <person name="Ohtoshi R."/>
            <person name="Moran D.A.P."/>
            <person name="Shinohara A."/>
            <person name="Yoshida Y."/>
            <person name="Fujiwara M."/>
            <person name="Mori M."/>
            <person name="Tomita M."/>
            <person name="Arakawa K."/>
        </authorList>
    </citation>
    <scope>NUCLEOTIDE SEQUENCE [LARGE SCALE GENOMIC DNA]</scope>
</reference>
<accession>A0A4Y2FGF4</accession>